<dbReference type="Pfam" id="PF00378">
    <property type="entry name" value="ECH_1"/>
    <property type="match status" value="1"/>
</dbReference>
<dbReference type="KEGG" id="gps:C427_4389"/>
<dbReference type="InterPro" id="IPR029045">
    <property type="entry name" value="ClpP/crotonase-like_dom_sf"/>
</dbReference>
<dbReference type="CDD" id="cd06558">
    <property type="entry name" value="crotonase-like"/>
    <property type="match status" value="1"/>
</dbReference>
<dbReference type="eggNOG" id="COG1024">
    <property type="taxonomic scope" value="Bacteria"/>
</dbReference>
<name>K7AVG9_9ALTE</name>
<dbReference type="InterPro" id="IPR001753">
    <property type="entry name" value="Enoyl-CoA_hydra/iso"/>
</dbReference>
<gene>
    <name evidence="2" type="ORF">C427_4389</name>
</gene>
<dbReference type="HOGENOM" id="CLU_009834_7_5_6"/>
<dbReference type="GO" id="GO:0006635">
    <property type="term" value="P:fatty acid beta-oxidation"/>
    <property type="evidence" value="ECO:0007669"/>
    <property type="project" value="TreeGrafter"/>
</dbReference>
<dbReference type="SUPFAM" id="SSF52096">
    <property type="entry name" value="ClpP/crotonase"/>
    <property type="match status" value="1"/>
</dbReference>
<proteinExistence type="inferred from homology"/>
<dbReference type="NCBIfam" id="NF004858">
    <property type="entry name" value="PRK06213.1"/>
    <property type="match status" value="1"/>
</dbReference>
<dbReference type="OrthoDB" id="8640486at2"/>
<organism evidence="2 3">
    <name type="scientific">Paraglaciecola psychrophila 170</name>
    <dbReference type="NCBI Taxonomy" id="1129794"/>
    <lineage>
        <taxon>Bacteria</taxon>
        <taxon>Pseudomonadati</taxon>
        <taxon>Pseudomonadota</taxon>
        <taxon>Gammaproteobacteria</taxon>
        <taxon>Alteromonadales</taxon>
        <taxon>Alteromonadaceae</taxon>
        <taxon>Paraglaciecola</taxon>
    </lineage>
</organism>
<dbReference type="RefSeq" id="WP_007641015.1">
    <property type="nucleotide sequence ID" value="NC_020514.1"/>
</dbReference>
<dbReference type="PATRIC" id="fig|1129794.4.peg.4370"/>
<keyword evidence="3" id="KW-1185">Reference proteome</keyword>
<dbReference type="PANTHER" id="PTHR11941:SF54">
    <property type="entry name" value="ENOYL-COA HYDRATASE, MITOCHONDRIAL"/>
    <property type="match status" value="1"/>
</dbReference>
<dbReference type="Gene3D" id="3.90.226.10">
    <property type="entry name" value="2-enoyl-CoA Hydratase, Chain A, domain 1"/>
    <property type="match status" value="1"/>
</dbReference>
<sequence>MKYELLEGGIAKISLDNGKANAVSFELAEEFMANLDRAKAESKGVLISGHVGIFSAGFDLKVMATGPEAADKMVSQGMLLLEKIYSHPQPVVASCEGHAIGMGVFLLLVADYRIGALGEFVLKLPETAIDMPFNATLRILAKTHVDALHHSRAIIQSQGYSPSQAATIGMLDEAVAADQVQAIALAKLAELCELSSARYEENKLFIRAEQIQAIAESLHGSK</sequence>
<protein>
    <recommendedName>
        <fullName evidence="4">Enoyl-CoA hydratase</fullName>
    </recommendedName>
</protein>
<accession>K7AVG9</accession>
<evidence type="ECO:0008006" key="4">
    <source>
        <dbReference type="Google" id="ProtNLM"/>
    </source>
</evidence>
<dbReference type="STRING" id="1129794.C427_4389"/>
<comment type="similarity">
    <text evidence="1">Belongs to the enoyl-CoA hydratase/isomerase family.</text>
</comment>
<evidence type="ECO:0000313" key="3">
    <source>
        <dbReference type="Proteomes" id="UP000011864"/>
    </source>
</evidence>
<reference evidence="2 3" key="1">
    <citation type="journal article" date="2013" name="Genome Announc.">
        <title>Complete Genome Sequence of Glaciecola psychrophila Strain 170T.</title>
        <authorList>
            <person name="Yin J."/>
            <person name="Chen J."/>
            <person name="Liu G."/>
            <person name="Yu Y."/>
            <person name="Song L."/>
            <person name="Wang X."/>
            <person name="Qu X."/>
        </authorList>
    </citation>
    <scope>NUCLEOTIDE SEQUENCE [LARGE SCALE GENOMIC DNA]</scope>
    <source>
        <strain evidence="2 3">170</strain>
    </source>
</reference>
<dbReference type="GO" id="GO:0003824">
    <property type="term" value="F:catalytic activity"/>
    <property type="evidence" value="ECO:0007669"/>
    <property type="project" value="UniProtKB-ARBA"/>
</dbReference>
<dbReference type="EMBL" id="CP003837">
    <property type="protein sequence ID" value="AGH46491.1"/>
    <property type="molecule type" value="Genomic_DNA"/>
</dbReference>
<evidence type="ECO:0000313" key="2">
    <source>
        <dbReference type="EMBL" id="AGH46491.1"/>
    </source>
</evidence>
<dbReference type="AlphaFoldDB" id="K7AVG9"/>
<dbReference type="Proteomes" id="UP000011864">
    <property type="component" value="Chromosome"/>
</dbReference>
<dbReference type="PANTHER" id="PTHR11941">
    <property type="entry name" value="ENOYL-COA HYDRATASE-RELATED"/>
    <property type="match status" value="1"/>
</dbReference>
<evidence type="ECO:0000256" key="1">
    <source>
        <dbReference type="ARBA" id="ARBA00005254"/>
    </source>
</evidence>